<comment type="subunit">
    <text evidence="1">Self-associates forming complexes of several hundred monomers.</text>
</comment>
<reference evidence="8" key="2">
    <citation type="submission" date="2018-07" db="EMBL/GenBank/DDBJ databases">
        <authorList>
            <person name="Mckenzie S.K."/>
            <person name="Kronauer D.J.C."/>
        </authorList>
    </citation>
    <scope>NUCLEOTIDE SEQUENCE</scope>
    <source>
        <strain evidence="8">Clonal line C1</strain>
    </source>
</reference>
<name>A0A3L8D7T4_OOCBI</name>
<keyword evidence="6" id="KW-0472">Membrane</keyword>
<evidence type="ECO:0000256" key="6">
    <source>
        <dbReference type="SAM" id="Phobius"/>
    </source>
</evidence>
<dbReference type="Proteomes" id="UP000279307">
    <property type="component" value="Chromosome 12"/>
</dbReference>
<dbReference type="Pfam" id="PF13873">
    <property type="entry name" value="Myb_DNA-bind_5"/>
    <property type="match status" value="1"/>
</dbReference>
<evidence type="ECO:0000256" key="3">
    <source>
        <dbReference type="ARBA" id="ARBA00023015"/>
    </source>
</evidence>
<dbReference type="PANTHER" id="PTHR23098:SF16">
    <property type="entry name" value="REGULATORY PROTEIN ZESTE"/>
    <property type="match status" value="1"/>
</dbReference>
<proteinExistence type="predicted"/>
<dbReference type="PANTHER" id="PTHR23098">
    <property type="entry name" value="AGAP001331-PA-RELATED"/>
    <property type="match status" value="1"/>
</dbReference>
<evidence type="ECO:0000256" key="5">
    <source>
        <dbReference type="ARBA" id="ARBA00025466"/>
    </source>
</evidence>
<organism evidence="8">
    <name type="scientific">Ooceraea biroi</name>
    <name type="common">Clonal raider ant</name>
    <name type="synonym">Cerapachys biroi</name>
    <dbReference type="NCBI Taxonomy" id="2015173"/>
    <lineage>
        <taxon>Eukaryota</taxon>
        <taxon>Metazoa</taxon>
        <taxon>Ecdysozoa</taxon>
        <taxon>Arthropoda</taxon>
        <taxon>Hexapoda</taxon>
        <taxon>Insecta</taxon>
        <taxon>Pterygota</taxon>
        <taxon>Neoptera</taxon>
        <taxon>Endopterygota</taxon>
        <taxon>Hymenoptera</taxon>
        <taxon>Apocrita</taxon>
        <taxon>Aculeata</taxon>
        <taxon>Formicoidea</taxon>
        <taxon>Formicidae</taxon>
        <taxon>Dorylinae</taxon>
        <taxon>Ooceraea</taxon>
    </lineage>
</organism>
<evidence type="ECO:0000256" key="4">
    <source>
        <dbReference type="ARBA" id="ARBA00023163"/>
    </source>
</evidence>
<evidence type="ECO:0000256" key="2">
    <source>
        <dbReference type="ARBA" id="ARBA00016807"/>
    </source>
</evidence>
<dbReference type="OrthoDB" id="7695995at2759"/>
<keyword evidence="3" id="KW-0805">Transcription regulation</keyword>
<evidence type="ECO:0000256" key="1">
    <source>
        <dbReference type="ARBA" id="ARBA00011764"/>
    </source>
</evidence>
<evidence type="ECO:0000313" key="8">
    <source>
        <dbReference type="EMBL" id="RLU15958.1"/>
    </source>
</evidence>
<keyword evidence="6" id="KW-0812">Transmembrane</keyword>
<reference evidence="8" key="1">
    <citation type="journal article" date="2018" name="Genome Res.">
        <title>The genomic architecture and molecular evolution of ant odorant receptors.</title>
        <authorList>
            <person name="McKenzie S.K."/>
            <person name="Kronauer D.J.C."/>
        </authorList>
    </citation>
    <scope>NUCLEOTIDE SEQUENCE [LARGE SCALE GENOMIC DNA]</scope>
    <source>
        <strain evidence="8">Clonal line C1</strain>
    </source>
</reference>
<comment type="function">
    <text evidence="5">Involved in transvection phenomena (= synapsis-dependent gene expression), where the synaptic pairing of chromosomes carrying genes with which zeste interacts influences the expression of these genes. Zeste binds to DNA and stimulates transcription from a nearby promoter.</text>
</comment>
<protein>
    <recommendedName>
        <fullName evidence="2">Regulatory protein zeste</fullName>
    </recommendedName>
</protein>
<keyword evidence="6" id="KW-1133">Transmembrane helix</keyword>
<dbReference type="InterPro" id="IPR028002">
    <property type="entry name" value="Myb_DNA-bind_5"/>
</dbReference>
<comment type="caution">
    <text evidence="8">The sequence shown here is derived from an EMBL/GenBank/DDBJ whole genome shotgun (WGS) entry which is preliminary data.</text>
</comment>
<gene>
    <name evidence="8" type="ORF">DMN91_011716</name>
</gene>
<dbReference type="AlphaFoldDB" id="A0A3L8D7T4"/>
<sequence>MSTKRVGYITAEQKETLVEFMKQNEKLRSGKFSASFTTKDAQKLWMTLAEDLYKIPNGAVKDWKQWRKTWQDLYGKTKAKHNQINKYTKGTGGGPSLSSTEQLTSIEQQVLETINTTAISRHSNIAEPDVAFICTFSFYIYNVIFIIYRNI</sequence>
<accession>A0A3L8D7T4</accession>
<feature type="domain" description="Myb/SANT-like DNA-binding" evidence="7">
    <location>
        <begin position="9"/>
        <end position="82"/>
    </location>
</feature>
<dbReference type="GO" id="GO:0005634">
    <property type="term" value="C:nucleus"/>
    <property type="evidence" value="ECO:0007669"/>
    <property type="project" value="TreeGrafter"/>
</dbReference>
<feature type="transmembrane region" description="Helical" evidence="6">
    <location>
        <begin position="130"/>
        <end position="148"/>
    </location>
</feature>
<dbReference type="EMBL" id="QOIP01000012">
    <property type="protein sequence ID" value="RLU15958.1"/>
    <property type="molecule type" value="Genomic_DNA"/>
</dbReference>
<evidence type="ECO:0000259" key="7">
    <source>
        <dbReference type="Pfam" id="PF13873"/>
    </source>
</evidence>
<keyword evidence="4" id="KW-0804">Transcription</keyword>